<keyword evidence="1" id="KW-0175">Coiled coil</keyword>
<feature type="compositionally biased region" description="Basic and acidic residues" evidence="2">
    <location>
        <begin position="1402"/>
        <end position="1428"/>
    </location>
</feature>
<sequence>MAVVPDEQESQVVAPLHSPEQAYLDDAFPGGADGYHNADGDEDEYGPEIAMDELLMDTQSRPSQNLQPNSNQSFVEETQLAYIEMDTQSIQHREQSVQNDTQNSSFGSRSVVGETQLEGIEVDGQATEDATQFANPDSSSQKQVIRGNDQSFRNVIHHDNMSPPKIFSKPDIPESNDFKYAPAKHVKRNREPPVHSTPVVKVASQTEKIITGSLPESATMPDSHDKPSTNPVQHTQKALHLNHSASMPPLPDDRASPTVKPSVLEKNVVPPLQNTTAVKQLPEARNLPSINSVSPREENLYPHNTPADHPMSDDHVGTFIKSSIQSSFPERAKVSNVRNTLVIEPPSVENLTSTSSAPPSRKLHPVSSIPGYHQISDIRSVSSVKTLAPESETHPIIRNTTQAEQVLDAHPRSSVEVPVTKTEARSITQNTSMANSLIQTQPQRLINPLPRTEEMSSTSHGICSHSASAIGPLKNANTFKIPNPLPVSRTSHSEQSKPAEAPPPRQDTLAPTHGPQRSRLRQGSSNRLKRFSAKTKFNVQGALIKKAPFPEAFSDQRSVQVCQDRPRKTQPPPQLDTHAQYSGSPLAEKDLPTRVHTAAESLECGRSPTNDYPAQDYQPQGNAVYSINTPAIIPHSKIKDSNVETEDSIMTSVEFEENLPTEDSRQPRQPIPVSQFQQDHQMVNSNQYPSVYREPSRSVTQSNTSRTQSRVNTPRRQQAAQTQSAHQTRQRAMKRPMQPHDLEPQGVYEAVSSRRGQTKVAKTTSVCSQGDNGQIPQIGDHISKQQKEYFIDQNAIQNFIAEVQRQESIIREQRNHIANLNAQLQDACEINTELEARKDEFSKRVERLNDLSNEYKKHINEVVICQKFLRQDSKDIKRSVQDIKDTEVQTNRMRKILEEIKQAQREQCERDSNFENLMGQIHQLQDANEKYKAEFDTKSAELQQERNNVEQLQKHISNGELDRHKEVMEILQKPQVDTLGELTKEDGILHKVLKSSEEVQGKLDNISKTVKNAVSKTSEWPQTLTKSLDEVYSRIQTKLDENGSKDASFQESTVKLFDDLKEGLNKVKGDLDEKNKLSEQLNHLRENNATLKANLSSKEAELENNMSRLNELALKLEDVRFQLKDREEQLAISKSQPREDPAIKRKVDDLIMETSRLQNLLATANNTNLQAENTVQTHQARITTLQNQLSETEEKLRTVESNVKKLEGLHQQLSIESKSATDRARQETTQLALSQRKELEVRHDTTVNELKQKQAETEKKLKAAVDKSEASQKAFDDQAIKLGQVESELATYKDQLLQQKLQLQTLEENSISAPQLLMQKQEHKQEILSIRQEQANQLASSQACRDESLKIKNELEGAQKRVHGMNEENENLKKENDRLRQRLESITMMAESSQMIVSNVTRAHDARPPLRRPAERRSSNFHSQHNDGDMGVNQLKAPESNTSAVLTSPSLGTHGGNNGGSLTPIKPFSTIASVDTSPLTDLEDIMPKVQYAYSREDLQRVYNKNRQVSNGKTAHMEDVSSKYYSHGEENLGNTNSRRNAVILPAEEGLISTPNQVPRSVPSIAQESIQRRTRKPLKSAMKKGDHQDSPITLKSSQDQVHGQMNESETAGFKKPVLRNTSGLNNGLQSISRTGASGYNRIAIGQSNIPGPRAPEQSKPAPLYEPTPEIKRNAMKRARSNLSFGAVDLQPTKPAKAPKLNLRRATNKTVIPDSQDRS</sequence>
<feature type="region of interest" description="Disordered" evidence="2">
    <location>
        <begin position="1402"/>
        <end position="1458"/>
    </location>
</feature>
<keyword evidence="4" id="KW-1185">Reference proteome</keyword>
<reference evidence="3" key="1">
    <citation type="submission" date="2020-10" db="EMBL/GenBank/DDBJ databases">
        <title>Genome Sequence of Monilinia vaccinii-corymbosi Sheds Light on Mummy Berry Disease Infection of Blueberry and Mating Type.</title>
        <authorList>
            <person name="Yow A.G."/>
            <person name="Zhang Y."/>
            <person name="Bansal K."/>
            <person name="Eacker S.M."/>
            <person name="Sullivan S."/>
            <person name="Liachko I."/>
            <person name="Cubeta M.A."/>
            <person name="Rollins J.A."/>
            <person name="Ashrafi H."/>
        </authorList>
    </citation>
    <scope>NUCLEOTIDE SEQUENCE</scope>
    <source>
        <strain evidence="3">RL-1</strain>
    </source>
</reference>
<dbReference type="OrthoDB" id="3557462at2759"/>
<feature type="region of interest" description="Disordered" evidence="2">
    <location>
        <begin position="1564"/>
        <end position="1626"/>
    </location>
</feature>
<protein>
    <submittedName>
        <fullName evidence="3">Uncharacterized protein</fullName>
    </submittedName>
</protein>
<feature type="compositionally biased region" description="Polar residues" evidence="2">
    <location>
        <begin position="697"/>
        <end position="714"/>
    </location>
</feature>
<feature type="region of interest" description="Disordered" evidence="2">
    <location>
        <begin position="1"/>
        <end position="48"/>
    </location>
</feature>
<proteinExistence type="predicted"/>
<accession>A0A8A3PMJ0</accession>
<feature type="region of interest" description="Disordered" evidence="2">
    <location>
        <begin position="554"/>
        <end position="591"/>
    </location>
</feature>
<feature type="coiled-coil region" evidence="1">
    <location>
        <begin position="1161"/>
        <end position="1309"/>
    </location>
</feature>
<feature type="coiled-coil region" evidence="1">
    <location>
        <begin position="1355"/>
        <end position="1389"/>
    </location>
</feature>
<feature type="region of interest" description="Disordered" evidence="2">
    <location>
        <begin position="656"/>
        <end position="741"/>
    </location>
</feature>
<feature type="region of interest" description="Disordered" evidence="2">
    <location>
        <begin position="212"/>
        <end position="234"/>
    </location>
</feature>
<feature type="coiled-coil region" evidence="1">
    <location>
        <begin position="1067"/>
        <end position="1129"/>
    </location>
</feature>
<feature type="compositionally biased region" description="Low complexity" evidence="2">
    <location>
        <begin position="715"/>
        <end position="727"/>
    </location>
</feature>
<evidence type="ECO:0000313" key="3">
    <source>
        <dbReference type="EMBL" id="QSZ36159.1"/>
    </source>
</evidence>
<feature type="compositionally biased region" description="Polar residues" evidence="2">
    <location>
        <begin position="1617"/>
        <end position="1626"/>
    </location>
</feature>
<feature type="compositionally biased region" description="Polar residues" evidence="2">
    <location>
        <begin position="672"/>
        <end position="689"/>
    </location>
</feature>
<gene>
    <name evidence="3" type="ORF">DSL72_007284</name>
</gene>
<evidence type="ECO:0000313" key="4">
    <source>
        <dbReference type="Proteomes" id="UP000672032"/>
    </source>
</evidence>
<evidence type="ECO:0000256" key="1">
    <source>
        <dbReference type="SAM" id="Coils"/>
    </source>
</evidence>
<dbReference type="Proteomes" id="UP000672032">
    <property type="component" value="Chromosome 6"/>
</dbReference>
<evidence type="ECO:0000256" key="2">
    <source>
        <dbReference type="SAM" id="MobiDB-lite"/>
    </source>
</evidence>
<feature type="compositionally biased region" description="Polar residues" evidence="2">
    <location>
        <begin position="1439"/>
        <end position="1451"/>
    </location>
</feature>
<feature type="coiled-coil region" evidence="1">
    <location>
        <begin position="886"/>
        <end position="962"/>
    </location>
</feature>
<feature type="compositionally biased region" description="Polar residues" evidence="2">
    <location>
        <begin position="1588"/>
        <end position="1607"/>
    </location>
</feature>
<feature type="coiled-coil region" evidence="1">
    <location>
        <begin position="803"/>
        <end position="851"/>
    </location>
</feature>
<feature type="region of interest" description="Disordered" evidence="2">
    <location>
        <begin position="753"/>
        <end position="776"/>
    </location>
</feature>
<feature type="region of interest" description="Disordered" evidence="2">
    <location>
        <begin position="88"/>
        <end position="107"/>
    </location>
</feature>
<feature type="region of interest" description="Disordered" evidence="2">
    <location>
        <begin position="1640"/>
        <end position="1716"/>
    </location>
</feature>
<organism evidence="3 4">
    <name type="scientific">Monilinia vaccinii-corymbosi</name>
    <dbReference type="NCBI Taxonomy" id="61207"/>
    <lineage>
        <taxon>Eukaryota</taxon>
        <taxon>Fungi</taxon>
        <taxon>Dikarya</taxon>
        <taxon>Ascomycota</taxon>
        <taxon>Pezizomycotina</taxon>
        <taxon>Leotiomycetes</taxon>
        <taxon>Helotiales</taxon>
        <taxon>Sclerotiniaceae</taxon>
        <taxon>Monilinia</taxon>
    </lineage>
</organism>
<dbReference type="EMBL" id="CP063410">
    <property type="protein sequence ID" value="QSZ36159.1"/>
    <property type="molecule type" value="Genomic_DNA"/>
</dbReference>
<feature type="compositionally biased region" description="Polar residues" evidence="2">
    <location>
        <begin position="760"/>
        <end position="775"/>
    </location>
</feature>
<feature type="region of interest" description="Disordered" evidence="2">
    <location>
        <begin position="474"/>
        <end position="533"/>
    </location>
</feature>
<feature type="compositionally biased region" description="Basic residues" evidence="2">
    <location>
        <begin position="1570"/>
        <end position="1580"/>
    </location>
</feature>
<name>A0A8A3PMJ0_9HELO</name>